<dbReference type="AlphaFoldDB" id="A0A410JZI4"/>
<dbReference type="InterPro" id="IPR036390">
    <property type="entry name" value="WH_DNA-bd_sf"/>
</dbReference>
<dbReference type="PANTHER" id="PTHR46577">
    <property type="entry name" value="HTH-TYPE TRANSCRIPTIONAL REGULATORY PROTEIN GABR"/>
    <property type="match status" value="1"/>
</dbReference>
<proteinExistence type="inferred from homology"/>
<dbReference type="GO" id="GO:0003700">
    <property type="term" value="F:DNA-binding transcription factor activity"/>
    <property type="evidence" value="ECO:0007669"/>
    <property type="project" value="InterPro"/>
</dbReference>
<dbReference type="PROSITE" id="PS50949">
    <property type="entry name" value="HTH_GNTR"/>
    <property type="match status" value="1"/>
</dbReference>
<dbReference type="SUPFAM" id="SSF53383">
    <property type="entry name" value="PLP-dependent transferases"/>
    <property type="match status" value="1"/>
</dbReference>
<dbReference type="GO" id="GO:0008483">
    <property type="term" value="F:transaminase activity"/>
    <property type="evidence" value="ECO:0007669"/>
    <property type="project" value="UniProtKB-KW"/>
</dbReference>
<dbReference type="InterPro" id="IPR036388">
    <property type="entry name" value="WH-like_DNA-bd_sf"/>
</dbReference>
<dbReference type="Gene3D" id="3.90.1150.10">
    <property type="entry name" value="Aspartate Aminotransferase, domain 1"/>
    <property type="match status" value="1"/>
</dbReference>
<protein>
    <submittedName>
        <fullName evidence="7">PLP-dependent aminotransferase family protein</fullName>
    </submittedName>
</protein>
<organism evidence="7 8">
    <name type="scientific">Geovibrio thiophilus</name>
    <dbReference type="NCBI Taxonomy" id="139438"/>
    <lineage>
        <taxon>Bacteria</taxon>
        <taxon>Pseudomonadati</taxon>
        <taxon>Deferribacterota</taxon>
        <taxon>Deferribacteres</taxon>
        <taxon>Deferribacterales</taxon>
        <taxon>Geovibrionaceae</taxon>
        <taxon>Geovibrio</taxon>
    </lineage>
</organism>
<name>A0A410JZI4_9BACT</name>
<dbReference type="InterPro" id="IPR051446">
    <property type="entry name" value="HTH_trans_reg/aminotransferase"/>
</dbReference>
<dbReference type="SUPFAM" id="SSF46785">
    <property type="entry name" value="Winged helix' DNA-binding domain"/>
    <property type="match status" value="1"/>
</dbReference>
<gene>
    <name evidence="7" type="ORF">EP073_09395</name>
</gene>
<dbReference type="CDD" id="cd00609">
    <property type="entry name" value="AAT_like"/>
    <property type="match status" value="1"/>
</dbReference>
<dbReference type="GO" id="GO:0030170">
    <property type="term" value="F:pyridoxal phosphate binding"/>
    <property type="evidence" value="ECO:0007669"/>
    <property type="project" value="InterPro"/>
</dbReference>
<keyword evidence="5" id="KW-0804">Transcription</keyword>
<evidence type="ECO:0000256" key="3">
    <source>
        <dbReference type="ARBA" id="ARBA00023015"/>
    </source>
</evidence>
<evidence type="ECO:0000256" key="5">
    <source>
        <dbReference type="ARBA" id="ARBA00023163"/>
    </source>
</evidence>
<dbReference type="SMART" id="SM00345">
    <property type="entry name" value="HTH_GNTR"/>
    <property type="match status" value="1"/>
</dbReference>
<dbReference type="Gene3D" id="3.40.640.10">
    <property type="entry name" value="Type I PLP-dependent aspartate aminotransferase-like (Major domain)"/>
    <property type="match status" value="1"/>
</dbReference>
<dbReference type="InterPro" id="IPR015422">
    <property type="entry name" value="PyrdxlP-dep_Trfase_small"/>
</dbReference>
<dbReference type="InterPro" id="IPR000524">
    <property type="entry name" value="Tscrpt_reg_HTH_GntR"/>
</dbReference>
<keyword evidence="7" id="KW-0032">Aminotransferase</keyword>
<evidence type="ECO:0000256" key="1">
    <source>
        <dbReference type="ARBA" id="ARBA00005384"/>
    </source>
</evidence>
<keyword evidence="8" id="KW-1185">Reference proteome</keyword>
<keyword evidence="7" id="KW-0808">Transferase</keyword>
<dbReference type="Pfam" id="PF00155">
    <property type="entry name" value="Aminotran_1_2"/>
    <property type="match status" value="1"/>
</dbReference>
<dbReference type="EMBL" id="CP035108">
    <property type="protein sequence ID" value="QAR33606.1"/>
    <property type="molecule type" value="Genomic_DNA"/>
</dbReference>
<dbReference type="GO" id="GO:0003677">
    <property type="term" value="F:DNA binding"/>
    <property type="evidence" value="ECO:0007669"/>
    <property type="project" value="UniProtKB-KW"/>
</dbReference>
<dbReference type="InterPro" id="IPR015424">
    <property type="entry name" value="PyrdxlP-dep_Trfase"/>
</dbReference>
<keyword evidence="2" id="KW-0663">Pyridoxal phosphate</keyword>
<dbReference type="RefSeq" id="WP_128466892.1">
    <property type="nucleotide sequence ID" value="NZ_CP035108.1"/>
</dbReference>
<dbReference type="PANTHER" id="PTHR46577:SF2">
    <property type="entry name" value="TRANSCRIPTIONAL REGULATORY PROTEIN"/>
    <property type="match status" value="1"/>
</dbReference>
<feature type="domain" description="HTH gntR-type" evidence="6">
    <location>
        <begin position="7"/>
        <end position="75"/>
    </location>
</feature>
<evidence type="ECO:0000256" key="2">
    <source>
        <dbReference type="ARBA" id="ARBA00022898"/>
    </source>
</evidence>
<dbReference type="KEGG" id="gtl:EP073_09395"/>
<dbReference type="InterPro" id="IPR004839">
    <property type="entry name" value="Aminotransferase_I/II_large"/>
</dbReference>
<dbReference type="Proteomes" id="UP000287502">
    <property type="component" value="Chromosome"/>
</dbReference>
<evidence type="ECO:0000256" key="4">
    <source>
        <dbReference type="ARBA" id="ARBA00023125"/>
    </source>
</evidence>
<keyword evidence="4" id="KW-0238">DNA-binding</keyword>
<comment type="similarity">
    <text evidence="1">In the C-terminal section; belongs to the class-I pyridoxal-phosphate-dependent aminotransferase family.</text>
</comment>
<evidence type="ECO:0000313" key="8">
    <source>
        <dbReference type="Proteomes" id="UP000287502"/>
    </source>
</evidence>
<evidence type="ECO:0000313" key="7">
    <source>
        <dbReference type="EMBL" id="QAR33606.1"/>
    </source>
</evidence>
<keyword evidence="3" id="KW-0805">Transcription regulation</keyword>
<dbReference type="InterPro" id="IPR015421">
    <property type="entry name" value="PyrdxlP-dep_Trfase_major"/>
</dbReference>
<dbReference type="CDD" id="cd07377">
    <property type="entry name" value="WHTH_GntR"/>
    <property type="match status" value="1"/>
</dbReference>
<dbReference type="OrthoDB" id="9802328at2"/>
<dbReference type="Pfam" id="PF00392">
    <property type="entry name" value="GntR"/>
    <property type="match status" value="1"/>
</dbReference>
<dbReference type="Gene3D" id="1.10.10.10">
    <property type="entry name" value="Winged helix-like DNA-binding domain superfamily/Winged helix DNA-binding domain"/>
    <property type="match status" value="1"/>
</dbReference>
<accession>A0A410JZI4</accession>
<reference evidence="7 8" key="1">
    <citation type="submission" date="2019-01" db="EMBL/GenBank/DDBJ databases">
        <title>Geovibrio thiophilus DSM 11263, complete genome.</title>
        <authorList>
            <person name="Spring S."/>
            <person name="Bunk B."/>
            <person name="Sproer C."/>
        </authorList>
    </citation>
    <scope>NUCLEOTIDE SEQUENCE [LARGE SCALE GENOMIC DNA]</scope>
    <source>
        <strain evidence="7 8">DSM 11263</strain>
    </source>
</reference>
<sequence length="476" mass="53322">MTADSGKFLYEEIQELILEMVKTGKLQAGGKIPSLRETAQKLKTSVTTVMKAYMELERKGFIESRPKSGYFLVNTQMRRLPQPEATSPSPIPNPVSKFDLVMQLYYTMGKTSKISFAVAEPSSKLLPTDELAKMMKKAMAQTPNHSSYETIGGLPELKNQIAYHMLSNGITMPTDKMIITSGGSEAIYLALKILTKPGDSVIVESPCYFGYTNILHALGIYALELPTHPVTGIDKEALRRALMRDDVKAAIIQPNYNNPLGCLIPERDRQEITEMFRSSGAVIIEDDIYGDLPHEGERPSTLYQYDRESVIYVSSFSKTIAPGYRVAWMCSEKYLTPMFKYKASTTVDTVRPTQLALAEYLASGKYTRHLKKFRGTCASLVASFTNAISKYFPEGTRITRPKGGFILWLELPETADTLAIYQRASHEGIGFAPGTVFSSQDKYNNCMRINCAVVWNDETEMYLKRLGELCHKALKE</sequence>
<evidence type="ECO:0000259" key="6">
    <source>
        <dbReference type="PROSITE" id="PS50949"/>
    </source>
</evidence>